<sequence>MEKSPPDPPDLGSADGKKRSRPEVEVEVEVEIEAMRALPGEQALIEISPVSRFRNFLSAPGFAWSPIKIYFD</sequence>
<proteinExistence type="predicted"/>
<feature type="region of interest" description="Disordered" evidence="1">
    <location>
        <begin position="1"/>
        <end position="24"/>
    </location>
</feature>
<organism evidence="2 3">
    <name type="scientific">Melipona bicolor</name>
    <dbReference type="NCBI Taxonomy" id="60889"/>
    <lineage>
        <taxon>Eukaryota</taxon>
        <taxon>Metazoa</taxon>
        <taxon>Ecdysozoa</taxon>
        <taxon>Arthropoda</taxon>
        <taxon>Hexapoda</taxon>
        <taxon>Insecta</taxon>
        <taxon>Pterygota</taxon>
        <taxon>Neoptera</taxon>
        <taxon>Endopterygota</taxon>
        <taxon>Hymenoptera</taxon>
        <taxon>Apocrita</taxon>
        <taxon>Aculeata</taxon>
        <taxon>Apoidea</taxon>
        <taxon>Anthophila</taxon>
        <taxon>Apidae</taxon>
        <taxon>Melipona</taxon>
    </lineage>
</organism>
<name>A0AA40FP91_9HYME</name>
<reference evidence="2" key="1">
    <citation type="submission" date="2021-10" db="EMBL/GenBank/DDBJ databases">
        <title>Melipona bicolor Genome sequencing and assembly.</title>
        <authorList>
            <person name="Araujo N.S."/>
            <person name="Arias M.C."/>
        </authorList>
    </citation>
    <scope>NUCLEOTIDE SEQUENCE</scope>
    <source>
        <strain evidence="2">USP_2M_L1-L4_2017</strain>
        <tissue evidence="2">Whole body</tissue>
    </source>
</reference>
<evidence type="ECO:0000313" key="3">
    <source>
        <dbReference type="Proteomes" id="UP001177670"/>
    </source>
</evidence>
<dbReference type="EMBL" id="JAHYIQ010000023">
    <property type="protein sequence ID" value="KAK1122409.1"/>
    <property type="molecule type" value="Genomic_DNA"/>
</dbReference>
<feature type="compositionally biased region" description="Basic and acidic residues" evidence="1">
    <location>
        <begin position="15"/>
        <end position="24"/>
    </location>
</feature>
<dbReference type="Proteomes" id="UP001177670">
    <property type="component" value="Unassembled WGS sequence"/>
</dbReference>
<keyword evidence="3" id="KW-1185">Reference proteome</keyword>
<dbReference type="AlphaFoldDB" id="A0AA40FP91"/>
<gene>
    <name evidence="2" type="ORF">K0M31_009632</name>
</gene>
<accession>A0AA40FP91</accession>
<evidence type="ECO:0000256" key="1">
    <source>
        <dbReference type="SAM" id="MobiDB-lite"/>
    </source>
</evidence>
<evidence type="ECO:0000313" key="2">
    <source>
        <dbReference type="EMBL" id="KAK1122409.1"/>
    </source>
</evidence>
<protein>
    <submittedName>
        <fullName evidence="2">Uncharacterized protein</fullName>
    </submittedName>
</protein>
<comment type="caution">
    <text evidence="2">The sequence shown here is derived from an EMBL/GenBank/DDBJ whole genome shotgun (WGS) entry which is preliminary data.</text>
</comment>